<dbReference type="Proteomes" id="UP000077202">
    <property type="component" value="Unassembled WGS sequence"/>
</dbReference>
<organism evidence="2 3">
    <name type="scientific">Marchantia polymorpha subsp. ruderalis</name>
    <dbReference type="NCBI Taxonomy" id="1480154"/>
    <lineage>
        <taxon>Eukaryota</taxon>
        <taxon>Viridiplantae</taxon>
        <taxon>Streptophyta</taxon>
        <taxon>Embryophyta</taxon>
        <taxon>Marchantiophyta</taxon>
        <taxon>Marchantiopsida</taxon>
        <taxon>Marchantiidae</taxon>
        <taxon>Marchantiales</taxon>
        <taxon>Marchantiaceae</taxon>
        <taxon>Marchantia</taxon>
    </lineage>
</organism>
<name>A0A176VXB3_MARPO</name>
<feature type="compositionally biased region" description="Basic and acidic residues" evidence="1">
    <location>
        <begin position="145"/>
        <end position="154"/>
    </location>
</feature>
<proteinExistence type="predicted"/>
<sequence length="154" mass="17168">MLQFVVPGVAVLELKSDKGTEEKDDTQADGIPRRATRGPVRMEVVMVEEGSERHLAKRHKVVEASGEGRRPEVRMARTDVMHLRTSNTRARPKKKANRKVVVSKSLEGSVAMTERATSTMDEDTREEVNLWTARVGSLGSSNEDPIEKDVELSE</sequence>
<accession>A0A176VXB3</accession>
<feature type="region of interest" description="Disordered" evidence="1">
    <location>
        <begin position="16"/>
        <end position="73"/>
    </location>
</feature>
<feature type="region of interest" description="Disordered" evidence="1">
    <location>
        <begin position="134"/>
        <end position="154"/>
    </location>
</feature>
<gene>
    <name evidence="2" type="ORF">AXG93_3086s1020</name>
</gene>
<keyword evidence="3" id="KW-1185">Reference proteome</keyword>
<evidence type="ECO:0000256" key="1">
    <source>
        <dbReference type="SAM" id="MobiDB-lite"/>
    </source>
</evidence>
<protein>
    <submittedName>
        <fullName evidence="2">Uncharacterized protein</fullName>
    </submittedName>
</protein>
<dbReference type="EMBL" id="LVLJ01002474">
    <property type="protein sequence ID" value="OAE24795.1"/>
    <property type="molecule type" value="Genomic_DNA"/>
</dbReference>
<dbReference type="AlphaFoldDB" id="A0A176VXB3"/>
<evidence type="ECO:0000313" key="3">
    <source>
        <dbReference type="Proteomes" id="UP000077202"/>
    </source>
</evidence>
<comment type="caution">
    <text evidence="2">The sequence shown here is derived from an EMBL/GenBank/DDBJ whole genome shotgun (WGS) entry which is preliminary data.</text>
</comment>
<evidence type="ECO:0000313" key="2">
    <source>
        <dbReference type="EMBL" id="OAE24795.1"/>
    </source>
</evidence>
<reference evidence="2" key="1">
    <citation type="submission" date="2016-03" db="EMBL/GenBank/DDBJ databases">
        <title>Mechanisms controlling the formation of the plant cell surface in tip-growing cells are functionally conserved among land plants.</title>
        <authorList>
            <person name="Honkanen S."/>
            <person name="Jones V.A."/>
            <person name="Morieri G."/>
            <person name="Champion C."/>
            <person name="Hetherington A.J."/>
            <person name="Kelly S."/>
            <person name="Saint-Marcoux D."/>
            <person name="Proust H."/>
            <person name="Prescott H."/>
            <person name="Dolan L."/>
        </authorList>
    </citation>
    <scope>NUCLEOTIDE SEQUENCE [LARGE SCALE GENOMIC DNA]</scope>
    <source>
        <tissue evidence="2">Whole gametophyte</tissue>
    </source>
</reference>